<dbReference type="STRING" id="1116391.PM3016_4057"/>
<feature type="transmembrane region" description="Helical" evidence="8">
    <location>
        <begin position="261"/>
        <end position="283"/>
    </location>
</feature>
<evidence type="ECO:0000313" key="10">
    <source>
        <dbReference type="Proteomes" id="UP000007523"/>
    </source>
</evidence>
<evidence type="ECO:0000313" key="9">
    <source>
        <dbReference type="EMBL" id="AFC30841.1"/>
    </source>
</evidence>
<evidence type="ECO:0000256" key="3">
    <source>
        <dbReference type="ARBA" id="ARBA00022448"/>
    </source>
</evidence>
<keyword evidence="7 8" id="KW-0472">Membrane</keyword>
<keyword evidence="10" id="KW-1185">Reference proteome</keyword>
<feature type="transmembrane region" description="Helical" evidence="8">
    <location>
        <begin position="75"/>
        <end position="95"/>
    </location>
</feature>
<dbReference type="FunFam" id="1.10.3470.10:FF:000001">
    <property type="entry name" value="Vitamin B12 ABC transporter permease BtuC"/>
    <property type="match status" value="1"/>
</dbReference>
<accession>H6NJY8</accession>
<dbReference type="GO" id="GO:0005886">
    <property type="term" value="C:plasma membrane"/>
    <property type="evidence" value="ECO:0007669"/>
    <property type="project" value="UniProtKB-SubCell"/>
</dbReference>
<comment type="similarity">
    <text evidence="2">Belongs to the binding-protein-dependent transport system permease family. FecCD subfamily.</text>
</comment>
<dbReference type="KEGG" id="pmq:PM3016_4057"/>
<keyword evidence="4" id="KW-1003">Cell membrane</keyword>
<feature type="transmembrane region" description="Helical" evidence="8">
    <location>
        <begin position="328"/>
        <end position="349"/>
    </location>
</feature>
<name>H6NJY8_9BACL</name>
<dbReference type="EMBL" id="CP003235">
    <property type="protein sequence ID" value="AFC30841.1"/>
    <property type="molecule type" value="Genomic_DNA"/>
</dbReference>
<keyword evidence="5 8" id="KW-0812">Transmembrane</keyword>
<evidence type="ECO:0000256" key="4">
    <source>
        <dbReference type="ARBA" id="ARBA00022475"/>
    </source>
</evidence>
<gene>
    <name evidence="9" type="ORF">PM3016_4057</name>
</gene>
<dbReference type="Pfam" id="PF01032">
    <property type="entry name" value="FecCD"/>
    <property type="match status" value="1"/>
</dbReference>
<keyword evidence="6 8" id="KW-1133">Transmembrane helix</keyword>
<feature type="transmembrane region" description="Helical" evidence="8">
    <location>
        <begin position="107"/>
        <end position="126"/>
    </location>
</feature>
<proteinExistence type="inferred from homology"/>
<comment type="subcellular location">
    <subcellularLocation>
        <location evidence="1">Cell membrane</location>
        <topology evidence="1">Multi-pass membrane protein</topology>
    </subcellularLocation>
</comment>
<dbReference type="InterPro" id="IPR000522">
    <property type="entry name" value="ABC_transptr_permease_BtuC"/>
</dbReference>
<evidence type="ECO:0000256" key="8">
    <source>
        <dbReference type="SAM" id="Phobius"/>
    </source>
</evidence>
<evidence type="ECO:0000256" key="7">
    <source>
        <dbReference type="ARBA" id="ARBA00023136"/>
    </source>
</evidence>
<reference evidence="9 10" key="1">
    <citation type="journal article" date="2012" name="J. Bacteriol.">
        <title>Complete Genome Sequence of Paenibacillus mucilaginosus 3016, a Bacterium Functional as Microbial Fertilizer.</title>
        <authorList>
            <person name="Ma M."/>
            <person name="Wang Z."/>
            <person name="Li L."/>
            <person name="Jiang X."/>
            <person name="Guan D."/>
            <person name="Cao F."/>
            <person name="Chen H."/>
            <person name="Wang X."/>
            <person name="Shen D."/>
            <person name="Du B."/>
            <person name="Li J."/>
        </authorList>
    </citation>
    <scope>NUCLEOTIDE SEQUENCE [LARGE SCALE GENOMIC DNA]</scope>
    <source>
        <strain evidence="9 10">3016</strain>
    </source>
</reference>
<dbReference type="SUPFAM" id="SSF81345">
    <property type="entry name" value="ABC transporter involved in vitamin B12 uptake, BtuC"/>
    <property type="match status" value="1"/>
</dbReference>
<keyword evidence="3" id="KW-0813">Transport</keyword>
<dbReference type="GO" id="GO:0022857">
    <property type="term" value="F:transmembrane transporter activity"/>
    <property type="evidence" value="ECO:0007669"/>
    <property type="project" value="InterPro"/>
</dbReference>
<feature type="transmembrane region" description="Helical" evidence="8">
    <location>
        <begin position="213"/>
        <end position="233"/>
    </location>
</feature>
<feature type="transmembrane region" description="Helical" evidence="8">
    <location>
        <begin position="20"/>
        <end position="41"/>
    </location>
</feature>
<dbReference type="HOGENOM" id="CLU_013016_1_1_9"/>
<dbReference type="Gene3D" id="1.10.3470.10">
    <property type="entry name" value="ABC transporter involved in vitamin B12 uptake, BtuC"/>
    <property type="match status" value="1"/>
</dbReference>
<dbReference type="PANTHER" id="PTHR30472:SF23">
    <property type="entry name" value="IRON-UPTAKE SYSTEM PERMEASE PROTEIN FEUC"/>
    <property type="match status" value="1"/>
</dbReference>
<evidence type="ECO:0000256" key="2">
    <source>
        <dbReference type="ARBA" id="ARBA00007935"/>
    </source>
</evidence>
<dbReference type="Proteomes" id="UP000007523">
    <property type="component" value="Chromosome"/>
</dbReference>
<dbReference type="GO" id="GO:0033214">
    <property type="term" value="P:siderophore-iron import into cell"/>
    <property type="evidence" value="ECO:0007669"/>
    <property type="project" value="TreeGrafter"/>
</dbReference>
<dbReference type="CDD" id="cd06550">
    <property type="entry name" value="TM_ABC_iron-siderophores_like"/>
    <property type="match status" value="1"/>
</dbReference>
<feature type="transmembrane region" description="Helical" evidence="8">
    <location>
        <begin position="171"/>
        <end position="193"/>
    </location>
</feature>
<sequence length="359" mass="38704">MDESMHESMDRSMDRNRKPYSYAFLLAGCLGLILLTAYISLTNGAFDITVRDTVRTLLRLDAQREFDLVIFEFRLPRIVIAALVGMGLGMAGTVTQSLTRNSLADPGILGINAGAGMAMVLFLFFVQDGIKGTGWGAVMAMPLAGWLGGLGAALLIYVFAYQHGRLDPQRLLLAGIAVSSGLSAVTVFITLKMNAQDFEMSAVWVAGSIYNANWKYIASMLPWLVVLTPVLLLRSRQLDLFRLHEDSVRGLGVAVEKERRLLLLCSIGIVSACVSVSGGIGFIGLMAPHLAARLAGSSHQRLLPLSGMIGALLVLASDLIGRTVFAPVELPVGIVISLIGAPYFVWLMYRSRRTQGSAA</sequence>
<protein>
    <submittedName>
        <fullName evidence="9">Ferrichrome ABC transporter permease</fullName>
    </submittedName>
</protein>
<evidence type="ECO:0000256" key="5">
    <source>
        <dbReference type="ARBA" id="ARBA00022692"/>
    </source>
</evidence>
<evidence type="ECO:0000256" key="6">
    <source>
        <dbReference type="ARBA" id="ARBA00022989"/>
    </source>
</evidence>
<organism evidence="9 10">
    <name type="scientific">Paenibacillus mucilaginosus 3016</name>
    <dbReference type="NCBI Taxonomy" id="1116391"/>
    <lineage>
        <taxon>Bacteria</taxon>
        <taxon>Bacillati</taxon>
        <taxon>Bacillota</taxon>
        <taxon>Bacilli</taxon>
        <taxon>Bacillales</taxon>
        <taxon>Paenibacillaceae</taxon>
        <taxon>Paenibacillus</taxon>
    </lineage>
</organism>
<dbReference type="InterPro" id="IPR037294">
    <property type="entry name" value="ABC_BtuC-like"/>
</dbReference>
<evidence type="ECO:0000256" key="1">
    <source>
        <dbReference type="ARBA" id="ARBA00004651"/>
    </source>
</evidence>
<dbReference type="AlphaFoldDB" id="H6NJY8"/>
<feature type="transmembrane region" description="Helical" evidence="8">
    <location>
        <begin position="138"/>
        <end position="159"/>
    </location>
</feature>
<dbReference type="PANTHER" id="PTHR30472">
    <property type="entry name" value="FERRIC ENTEROBACTIN TRANSPORT SYSTEM PERMEASE PROTEIN"/>
    <property type="match status" value="1"/>
</dbReference>